<keyword evidence="1" id="KW-0732">Signal</keyword>
<feature type="signal peptide" evidence="1">
    <location>
        <begin position="1"/>
        <end position="22"/>
    </location>
</feature>
<keyword evidence="3" id="KW-1185">Reference proteome</keyword>
<sequence>MYKNTLLLAILTIVFSSGCALSTSKELELNEIHMNKLVHGITEQEMTLKNAIEKYSDHVVLGTINAFEKLNNTRDVYKVTISDSVLGGTPEEILVYTAEKNILEMDKEYLLFLKDFSSNLYDQDFFVLNEEFVIKVEEDGTLARLVDVFKKTYVPPFVEEKFNNYGELKKYIQANYNKKKKINKQSVDKLNEKDLVDKADHIVIITVTEVTPVNNGLAIVGYRVNKAYKNGNLVNVHSLLLPNSVEVGKEYLIFLRNTEGSAVTITSRQGSILEKDSKEYEKMLKLLN</sequence>
<proteinExistence type="predicted"/>
<dbReference type="RefSeq" id="WP_377928389.1">
    <property type="nucleotide sequence ID" value="NZ_JBHUEM010000018.1"/>
</dbReference>
<name>A0ABW4LSV8_9BACI</name>
<reference evidence="3" key="1">
    <citation type="journal article" date="2019" name="Int. J. Syst. Evol. Microbiol.">
        <title>The Global Catalogue of Microorganisms (GCM) 10K type strain sequencing project: providing services to taxonomists for standard genome sequencing and annotation.</title>
        <authorList>
            <consortium name="The Broad Institute Genomics Platform"/>
            <consortium name="The Broad Institute Genome Sequencing Center for Infectious Disease"/>
            <person name="Wu L."/>
            <person name="Ma J."/>
        </authorList>
    </citation>
    <scope>NUCLEOTIDE SEQUENCE [LARGE SCALE GENOMIC DNA]</scope>
    <source>
        <strain evidence="3">CCUG 49339</strain>
    </source>
</reference>
<dbReference type="PROSITE" id="PS51257">
    <property type="entry name" value="PROKAR_LIPOPROTEIN"/>
    <property type="match status" value="1"/>
</dbReference>
<organism evidence="2 3">
    <name type="scientific">Bacillus salitolerans</name>
    <dbReference type="NCBI Taxonomy" id="1437434"/>
    <lineage>
        <taxon>Bacteria</taxon>
        <taxon>Bacillati</taxon>
        <taxon>Bacillota</taxon>
        <taxon>Bacilli</taxon>
        <taxon>Bacillales</taxon>
        <taxon>Bacillaceae</taxon>
        <taxon>Bacillus</taxon>
    </lineage>
</organism>
<evidence type="ECO:0000313" key="3">
    <source>
        <dbReference type="Proteomes" id="UP001597214"/>
    </source>
</evidence>
<evidence type="ECO:0000313" key="2">
    <source>
        <dbReference type="EMBL" id="MFD1737188.1"/>
    </source>
</evidence>
<comment type="caution">
    <text evidence="2">The sequence shown here is derived from an EMBL/GenBank/DDBJ whole genome shotgun (WGS) entry which is preliminary data.</text>
</comment>
<dbReference type="Proteomes" id="UP001597214">
    <property type="component" value="Unassembled WGS sequence"/>
</dbReference>
<evidence type="ECO:0008006" key="4">
    <source>
        <dbReference type="Google" id="ProtNLM"/>
    </source>
</evidence>
<feature type="chain" id="PRO_5045379485" description="Lipoprotein" evidence="1">
    <location>
        <begin position="23"/>
        <end position="288"/>
    </location>
</feature>
<protein>
    <recommendedName>
        <fullName evidence="4">Lipoprotein</fullName>
    </recommendedName>
</protein>
<dbReference type="EMBL" id="JBHUEM010000018">
    <property type="protein sequence ID" value="MFD1737188.1"/>
    <property type="molecule type" value="Genomic_DNA"/>
</dbReference>
<accession>A0ABW4LSV8</accession>
<gene>
    <name evidence="2" type="ORF">ACFSCX_11560</name>
</gene>
<evidence type="ECO:0000256" key="1">
    <source>
        <dbReference type="SAM" id="SignalP"/>
    </source>
</evidence>